<dbReference type="AlphaFoldDB" id="A0A2G9GQJ3"/>
<organism evidence="1 3">
    <name type="scientific">Handroanthus impetiginosus</name>
    <dbReference type="NCBI Taxonomy" id="429701"/>
    <lineage>
        <taxon>Eukaryota</taxon>
        <taxon>Viridiplantae</taxon>
        <taxon>Streptophyta</taxon>
        <taxon>Embryophyta</taxon>
        <taxon>Tracheophyta</taxon>
        <taxon>Spermatophyta</taxon>
        <taxon>Magnoliopsida</taxon>
        <taxon>eudicotyledons</taxon>
        <taxon>Gunneridae</taxon>
        <taxon>Pentapetalae</taxon>
        <taxon>asterids</taxon>
        <taxon>lamiids</taxon>
        <taxon>Lamiales</taxon>
        <taxon>Bignoniaceae</taxon>
        <taxon>Crescentiina</taxon>
        <taxon>Tabebuia alliance</taxon>
        <taxon>Handroanthus</taxon>
    </lineage>
</organism>
<evidence type="ECO:0000313" key="1">
    <source>
        <dbReference type="EMBL" id="PIN07536.1"/>
    </source>
</evidence>
<comment type="caution">
    <text evidence="1">The sequence shown here is derived from an EMBL/GenBank/DDBJ whole genome shotgun (WGS) entry which is preliminary data.</text>
</comment>
<reference evidence="3" key="2">
    <citation type="journal article" date="2018" name="Gigascience">
        <title>Genome assembly of the Pink Ipe (Handroanthus impetiginosus, Bignoniaceae), a highly valued, ecologically keystone Neotropical timber forest tree.</title>
        <authorList>
            <person name="Silva-Junior O.B."/>
            <person name="Grattapaglia D."/>
            <person name="Novaes E."/>
            <person name="Collevatti R.G."/>
        </authorList>
    </citation>
    <scope>NUCLEOTIDE SEQUENCE [LARGE SCALE GENOMIC DNA]</scope>
    <source>
        <strain evidence="3">cv. UFG-1</strain>
    </source>
</reference>
<gene>
    <name evidence="2" type="ORF">CDL12_15000</name>
    <name evidence="1" type="ORF">CDL12_19900</name>
</gene>
<sequence>MTDIDKTSEIFSNKLEDDDPIKCIKCLLEFAISKIELSKASKKLFLFNNRLQASHTRLYYHRYLIKKDTSLLLSRR</sequence>
<proteinExistence type="predicted"/>
<evidence type="ECO:0000313" key="2">
    <source>
        <dbReference type="EMBL" id="PIN12395.1"/>
    </source>
</evidence>
<dbReference type="EMBL" id="NKXS01002702">
    <property type="protein sequence ID" value="PIN12395.1"/>
    <property type="molecule type" value="Genomic_DNA"/>
</dbReference>
<dbReference type="Proteomes" id="UP000231279">
    <property type="component" value="Unassembled WGS sequence"/>
</dbReference>
<reference evidence="1" key="1">
    <citation type="submission" date="2017-07" db="EMBL/GenBank/DDBJ databases">
        <authorList>
            <person name="Sun Z.S."/>
            <person name="Albrecht U."/>
            <person name="Echele G."/>
            <person name="Lee C.C."/>
        </authorList>
    </citation>
    <scope>NUCLEOTIDE SEQUENCE</scope>
    <source>
        <strain evidence="1">UFG-1</strain>
        <tissue evidence="1">Leaf</tissue>
    </source>
</reference>
<protein>
    <submittedName>
        <fullName evidence="1">Uncharacterized protein</fullName>
    </submittedName>
</protein>
<reference evidence="1" key="3">
    <citation type="journal article" date="2018" name="Gigascience">
        <title>Genome assembly of the pink ipe (Handroanthus impetiginosus, Bignoniaceae), a highly-valued ecologically keystone neotropical timber forest tree.</title>
        <authorList>
            <person name="Silva-Junior O.B."/>
            <person name="Novaes E."/>
            <person name="Grattapaglia D."/>
            <person name="Collevatti R.G."/>
        </authorList>
    </citation>
    <scope>NUCLEOTIDE SEQUENCE [LARGE SCALE GENOMIC DNA]</scope>
    <source>
        <strain evidence="1">UFG-1</strain>
        <tissue evidence="1">Leaf</tissue>
    </source>
</reference>
<name>A0A2G9GQJ3_9LAMI</name>
<evidence type="ECO:0000313" key="3">
    <source>
        <dbReference type="Proteomes" id="UP000231279"/>
    </source>
</evidence>
<dbReference type="EMBL" id="NKXS01004063">
    <property type="protein sequence ID" value="PIN07536.1"/>
    <property type="molecule type" value="Genomic_DNA"/>
</dbReference>
<accession>A0A2G9GQJ3</accession>
<keyword evidence="3" id="KW-1185">Reference proteome</keyword>